<dbReference type="KEGG" id="sla:SERLADRAFT_416463"/>
<dbReference type="SUPFAM" id="SSF56317">
    <property type="entry name" value="Carbon-nitrogen hydrolase"/>
    <property type="match status" value="1"/>
</dbReference>
<dbReference type="InterPro" id="IPR036526">
    <property type="entry name" value="C-N_Hydrolase_sf"/>
</dbReference>
<dbReference type="Gene3D" id="3.60.110.10">
    <property type="entry name" value="Carbon-nitrogen hydrolase"/>
    <property type="match status" value="1"/>
</dbReference>
<evidence type="ECO:0008006" key="4">
    <source>
        <dbReference type="Google" id="ProtNLM"/>
    </source>
</evidence>
<evidence type="ECO:0000256" key="1">
    <source>
        <dbReference type="SAM" id="MobiDB-lite"/>
    </source>
</evidence>
<feature type="region of interest" description="Disordered" evidence="1">
    <location>
        <begin position="330"/>
        <end position="356"/>
    </location>
</feature>
<organism>
    <name type="scientific">Serpula lacrymans var. lacrymans (strain S7.9)</name>
    <name type="common">Dry rot fungus</name>
    <dbReference type="NCBI Taxonomy" id="578457"/>
    <lineage>
        <taxon>Eukaryota</taxon>
        <taxon>Fungi</taxon>
        <taxon>Dikarya</taxon>
        <taxon>Basidiomycota</taxon>
        <taxon>Agaricomycotina</taxon>
        <taxon>Agaricomycetes</taxon>
        <taxon>Agaricomycetidae</taxon>
        <taxon>Boletales</taxon>
        <taxon>Coniophorineae</taxon>
        <taxon>Serpulaceae</taxon>
        <taxon>Serpula</taxon>
    </lineage>
</organism>
<dbReference type="OrthoDB" id="2626014at2759"/>
<name>F8P166_SERL9</name>
<keyword evidence="2" id="KW-0472">Membrane</keyword>
<evidence type="ECO:0000313" key="3">
    <source>
        <dbReference type="EMBL" id="EGO22897.1"/>
    </source>
</evidence>
<feature type="transmembrane region" description="Helical" evidence="2">
    <location>
        <begin position="164"/>
        <end position="183"/>
    </location>
</feature>
<feature type="transmembrane region" description="Helical" evidence="2">
    <location>
        <begin position="88"/>
        <end position="115"/>
    </location>
</feature>
<dbReference type="Proteomes" id="UP000008064">
    <property type="component" value="Unassembled WGS sequence"/>
</dbReference>
<dbReference type="EMBL" id="GL945436">
    <property type="protein sequence ID" value="EGO22897.1"/>
    <property type="molecule type" value="Genomic_DNA"/>
</dbReference>
<gene>
    <name evidence="3" type="ORF">SERLADRAFT_416463</name>
</gene>
<feature type="transmembrane region" description="Helical" evidence="2">
    <location>
        <begin position="127"/>
        <end position="144"/>
    </location>
</feature>
<keyword evidence="2" id="KW-0812">Transmembrane</keyword>
<keyword evidence="2" id="KW-1133">Transmembrane helix</keyword>
<protein>
    <recommendedName>
        <fullName evidence="4">CN hydrolase domain-containing protein</fullName>
    </recommendedName>
</protein>
<dbReference type="GeneID" id="18813482"/>
<dbReference type="HOGENOM" id="CLU_032069_0_0_1"/>
<reference evidence="3" key="1">
    <citation type="submission" date="2011-04" db="EMBL/GenBank/DDBJ databases">
        <title>Evolution of plant cell wall degrading machinery underlies the functional diversity of forest fungi.</title>
        <authorList>
            <consortium name="US DOE Joint Genome Institute (JGI-PGF)"/>
            <person name="Eastwood D.C."/>
            <person name="Floudas D."/>
            <person name="Binder M."/>
            <person name="Majcherczyk A."/>
            <person name="Schneider P."/>
            <person name="Aerts A."/>
            <person name="Asiegbu F.O."/>
            <person name="Baker S.E."/>
            <person name="Barry K."/>
            <person name="Bendiksby M."/>
            <person name="Blumentritt M."/>
            <person name="Coutinho P.M."/>
            <person name="Cullen D."/>
            <person name="Cullen D."/>
            <person name="Gathman A."/>
            <person name="Goodell B."/>
            <person name="Henrissat B."/>
            <person name="Ihrmark K."/>
            <person name="Kauserud H."/>
            <person name="Kohler A."/>
            <person name="LaButti K."/>
            <person name="Lapidus A."/>
            <person name="Lavin J.L."/>
            <person name="Lee Y.-H."/>
            <person name="Lindquist E."/>
            <person name="Lilly W."/>
            <person name="Lucas S."/>
            <person name="Morin E."/>
            <person name="Murat C."/>
            <person name="Oguiza J.A."/>
            <person name="Park J."/>
            <person name="Pisabarro A.G."/>
            <person name="Riley R."/>
            <person name="Rosling A."/>
            <person name="Salamov A."/>
            <person name="Schmidt O."/>
            <person name="Schmutz J."/>
            <person name="Skrede I."/>
            <person name="Stenlid J."/>
            <person name="Wiebenga A."/>
            <person name="Xie X."/>
            <person name="Kues U."/>
            <person name="Hibbett D.S."/>
            <person name="Hoffmeister D."/>
            <person name="Hogberg N."/>
            <person name="Martin F."/>
            <person name="Grigoriev I.V."/>
            <person name="Watkinson S.C."/>
        </authorList>
    </citation>
    <scope>NUCLEOTIDE SEQUENCE</scope>
    <source>
        <strain evidence="3">S7.9</strain>
    </source>
</reference>
<feature type="transmembrane region" description="Helical" evidence="2">
    <location>
        <begin position="231"/>
        <end position="248"/>
    </location>
</feature>
<accession>F8P166</accession>
<sequence>MSLQTFILTKHPIPFFVGAESLLAWLALGPSPSLVPLILLLSVARVHAQRIIYRPSRGLEAFLSWLFVSIAASLSYRSSASNALPSHTAAFFALLFISGIPSLCAMFAISVDVLLAGRVRAPWARMTLFPTIWALVWSVASHTFPLGRLLSWSPASSSHPYTWMLGYTGPAGIDWIVGAWAVLGSELAGRWLMGRESLDDLSSQSLIHHPDPDATYSETAETSTAPASRKFLPLGAFLFAFSLPSIFAELPRRPYDSSSTPLMVGCVLPTPTVGKHLSLDDYISTSATMTEAKVLLWPETAVMFNSPEERELAFEKIRKVPGPLIGVPFEEYVPDSDDTPDSPNRRTGSKRNGLALISSSQKPGDEIVQYYKRNLVPIAESFSMTPSVDPPTIYNLNLTHPKGITAPSWSPLPDHIRPIPITTSICFDFASPTAFSDLPSRPALILAPARTWDTAVSLAMWEQAKTRAAESGSMVLWCDGGAGGVSGIGGQGIGEIMQVGAGSWKRYVGVQWPFDERKTVYAAVGESEVLAFLVLLMGSGSVGSELLTRANNGNRILVSLGQAIMAAIPAVSSMLRRNRKEPPNLIDIEDEGERRPLLN</sequence>
<evidence type="ECO:0000256" key="2">
    <source>
        <dbReference type="SAM" id="Phobius"/>
    </source>
</evidence>
<dbReference type="RefSeq" id="XP_007320137.1">
    <property type="nucleotide sequence ID" value="XM_007320075.1"/>
</dbReference>
<proteinExistence type="predicted"/>
<dbReference type="AlphaFoldDB" id="F8P166"/>
<feature type="transmembrane region" description="Helical" evidence="2">
    <location>
        <begin position="58"/>
        <end position="76"/>
    </location>
</feature>
<feature type="transmembrane region" description="Helical" evidence="2">
    <location>
        <begin position="22"/>
        <end position="46"/>
    </location>
</feature>